<evidence type="ECO:0000313" key="2">
    <source>
        <dbReference type="Proteomes" id="UP000475079"/>
    </source>
</evidence>
<dbReference type="RefSeq" id="WP_152405740.1">
    <property type="nucleotide sequence ID" value="NZ_WHIY01000006.1"/>
</dbReference>
<dbReference type="EMBL" id="WHIY01000006">
    <property type="protein sequence ID" value="MPQ51366.1"/>
    <property type="molecule type" value="Genomic_DNA"/>
</dbReference>
<dbReference type="Proteomes" id="UP000475079">
    <property type="component" value="Unassembled WGS sequence"/>
</dbReference>
<evidence type="ECO:0000313" key="1">
    <source>
        <dbReference type="EMBL" id="MPQ51366.1"/>
    </source>
</evidence>
<name>A0A6L5E7W7_9ENTR</name>
<protein>
    <recommendedName>
        <fullName evidence="3">Adenosine deaminase</fullName>
    </recommendedName>
</protein>
<proteinExistence type="predicted"/>
<dbReference type="AlphaFoldDB" id="A0A6L5E7W7"/>
<gene>
    <name evidence="1" type="ORF">GBB84_10645</name>
</gene>
<organism evidence="1 2">
    <name type="scientific">Citrobacter telavivensis</name>
    <dbReference type="NCBI Taxonomy" id="2653932"/>
    <lineage>
        <taxon>Bacteria</taxon>
        <taxon>Pseudomonadati</taxon>
        <taxon>Pseudomonadota</taxon>
        <taxon>Gammaproteobacteria</taxon>
        <taxon>Enterobacterales</taxon>
        <taxon>Enterobacteriaceae</taxon>
        <taxon>Citrobacter</taxon>
    </lineage>
</organism>
<keyword evidence="2" id="KW-1185">Reference proteome</keyword>
<comment type="caution">
    <text evidence="1">The sequence shown here is derived from an EMBL/GenBank/DDBJ whole genome shotgun (WGS) entry which is preliminary data.</text>
</comment>
<accession>A0A6L5E7W7</accession>
<evidence type="ECO:0008006" key="3">
    <source>
        <dbReference type="Google" id="ProtNLM"/>
    </source>
</evidence>
<reference evidence="1 2" key="1">
    <citation type="submission" date="2019-10" db="EMBL/GenBank/DDBJ databases">
        <title>Characterization of a new Citrobacter species.</title>
        <authorList>
            <person name="Goncalves Ribeiro T."/>
            <person name="Izdebski R."/>
            <person name="Urbanowicz P."/>
            <person name="Carmeli Y."/>
            <person name="Gniadkowski M."/>
            <person name="Peixe L."/>
        </authorList>
    </citation>
    <scope>NUCLEOTIDE SEQUENCE [LARGE SCALE GENOMIC DNA]</scope>
    <source>
        <strain evidence="1 2">NMI7905_11</strain>
    </source>
</reference>
<sequence>MTFSPKNIKKVELHVHLDTCLSFHYIKQICPGITLDDFTRIFIATTKCGDLAHFLRKVAPQANFYRCNEHALEASFIDNETRQRLMRRSTA</sequence>